<dbReference type="EMBL" id="CP014342">
    <property type="protein sequence ID" value="AMX82282.1"/>
    <property type="molecule type" value="Genomic_DNA"/>
</dbReference>
<feature type="signal peptide" evidence="1">
    <location>
        <begin position="1"/>
        <end position="34"/>
    </location>
</feature>
<organism evidence="2 3">
    <name type="scientific">Geobacillus subterraneus</name>
    <dbReference type="NCBI Taxonomy" id="129338"/>
    <lineage>
        <taxon>Bacteria</taxon>
        <taxon>Bacillati</taxon>
        <taxon>Bacillota</taxon>
        <taxon>Bacilli</taxon>
        <taxon>Bacillales</taxon>
        <taxon>Anoxybacillaceae</taxon>
        <taxon>Geobacillus</taxon>
    </lineage>
</organism>
<protein>
    <submittedName>
        <fullName evidence="2">Uncharacterized protein</fullName>
    </submittedName>
</protein>
<evidence type="ECO:0000256" key="1">
    <source>
        <dbReference type="SAM" id="SignalP"/>
    </source>
</evidence>
<evidence type="ECO:0000313" key="2">
    <source>
        <dbReference type="EMBL" id="AMX82282.1"/>
    </source>
</evidence>
<reference evidence="2 3" key="1">
    <citation type="submission" date="2016-02" db="EMBL/GenBank/DDBJ databases">
        <title>Complete genome sequence of Geobacillus subterraneus KCTC 3922T.</title>
        <authorList>
            <person name="Lee D.-W."/>
            <person name="Lee Y.-J."/>
            <person name="Lee S.-J."/>
            <person name="Park G.-S."/>
            <person name="Lee S.-J."/>
            <person name="Shin J.-H."/>
        </authorList>
    </citation>
    <scope>NUCLEOTIDE SEQUENCE [LARGE SCALE GENOMIC DNA]</scope>
    <source>
        <strain evidence="2 3">KCTC 3922</strain>
    </source>
</reference>
<name>A0ABM6A7T3_9BACL</name>
<keyword evidence="1" id="KW-0732">Signal</keyword>
<evidence type="ECO:0000313" key="3">
    <source>
        <dbReference type="Proteomes" id="UP000076226"/>
    </source>
</evidence>
<keyword evidence="3" id="KW-1185">Reference proteome</keyword>
<dbReference type="GeneID" id="32407441"/>
<feature type="chain" id="PRO_5047158441" evidence="1">
    <location>
        <begin position="35"/>
        <end position="81"/>
    </location>
</feature>
<gene>
    <name evidence="2" type="ORF">GS3922_00415</name>
</gene>
<sequence>MKAFQKLGRKAMVWLITCWLALSFFGGPTPSADAAPLNGTMMQYFEWIVFGPSRPHSRVYGRELPLAARAFCRSVAPFSLG</sequence>
<proteinExistence type="predicted"/>
<dbReference type="Proteomes" id="UP000076226">
    <property type="component" value="Chromosome"/>
</dbReference>
<accession>A0ABM6A7T3</accession>